<evidence type="ECO:0000256" key="4">
    <source>
        <dbReference type="ARBA" id="ARBA00023242"/>
    </source>
</evidence>
<dbReference type="Proteomes" id="UP000612055">
    <property type="component" value="Unassembled WGS sequence"/>
</dbReference>
<dbReference type="InterPro" id="IPR023323">
    <property type="entry name" value="Tex-like_dom_sf"/>
</dbReference>
<dbReference type="Gene3D" id="1.10.10.2740">
    <property type="entry name" value="Spt6, Death-like domain"/>
    <property type="match status" value="1"/>
</dbReference>
<feature type="compositionally biased region" description="Acidic residues" evidence="5">
    <location>
        <begin position="173"/>
        <end position="197"/>
    </location>
</feature>
<feature type="region of interest" description="Disordered" evidence="5">
    <location>
        <begin position="371"/>
        <end position="402"/>
    </location>
</feature>
<feature type="domain" description="Spt6 SH2" evidence="7">
    <location>
        <begin position="1410"/>
        <end position="1634"/>
    </location>
</feature>
<dbReference type="OrthoDB" id="995477at2759"/>
<sequence length="1798" mass="195661">MSDNEALEDPVPEQEEGHDAAAAEGEAAEGEGGEAAGLVEGEADEEDEAEYQDSSEEDEDEEQNEYEADGFIVDDAEEEEEEEEEKKEAPRKRRKKKRERELRLDDDDYDLLEENQVVGIRRPTGRKRLKSKAEDARKATDVADMQRELFGYEELEDEVEDGGAGEARRDEQMGGEEDFDDLDEQDEMADFIVEGDESQPRRRHRRRAAAIPGVSSRAMQDAFEIFGDVDALMDMYEAAKQRPAAAAGGEGGEGGEGLGEGEEEEFAEDDDEAAAEARRARRQQRQRDKTYKQAMKVMDPEQLARAHLRPEDQAIKDRDVPERLQELLGADTSAGMDLDAATEWVYRALREGNTPEWQLLARGQEEIDGSYDPAVYSGKADDPRVGEERGEVEGEDVVGGPPEARMRLTFHRAILTPRMESGAAKWSEDETRHVRVKAAIRQVLTQFFERHEEVPLVAMYRKELAGPLLAMAPDDVPHVTTLEDLDRLRRTGARAHYDVGFVQPGMRKIRRWAVLWAVFDHALRYRSLAARRERAVAALGRSRELLAAALGEEADVGSERAAQLDFDLRSLDECAEALQAANSVDALADVQSRMNQVLAAYPEAQMQMLSIATAAAATGAATRRPNRGGSNKAARMLGMQELVADFCLRPADFAANLAEAGHGGAAHEPPTPAGSVAEWTAAALDSLKARHPENGIIQNYTTDSLLAQVKAAAVAQLVNDGALRSFLRAEYGRHAVVSSEATEAGESVLDPFHKYALAARLRKKPVSKFGGSDLFLRLEEAHRERLATLRLLVEPAREEEMSKSLQDLYESSDKGAVASKWNELRRQIITAALKEHWVPAFKGHFQAKLLADAKEHALRQYADGLWKVATAGPLRLPLADAEGDNEFLTNPRLCIVVWGNQELNPATGQPNNTAVVFLNELGNMVDFFFAGQLSGHLRRGGQGAGAVFTDPQKSKDAARIREKLLEHLPHAVLVGMQAPACRQLLEDVRNIADSLLEHSADALQDHETRGIYTYPAEERLAALWENSGAARSELREHAPLVRRAVGLGRAALDPLALLAALCGPDKEVLSMGVYDMQDALPRDDRMAAVTRVMVTATAQTGVDVNLSCNVAWRSESLQFVPGLGPRKAGALLAALTRNRNKAESRSMLYKDLGVLGKTVFRNAGPYLRVRQVPGIRHLENLAFRTLDATRISPEQYRLAIQLAQAAAGVGEAEAALEERDKIEAYDLEKFMADAGLAGPPATPGLASFIDIVAELVAPGLELRPPWHELDAKQVFLLCNNENDDSLREGRMVDVMITYVTRDALKVVLVNSGTEGMVMADEVSGTSRPGAGGTGPFAGRAGGADWQASMQSKLKTVARARILRLEEVPDPSGEGKRFVVLLSTRSAAVNDEDGSIEKKYCKDREPYYIPKEKSDPSTRRRAEEHRPREQQVLVRPIRHPAFKNVSEVEANTQLGAATVPVGACIIRPNKRANPNVLDLSIKTAQGPTSHTPTVMVVQLQESDKPQGRAAHLTLAPPFSLDLGYCGLGTVQYEDLDQVLAEFVEPLTEHCRAVTSHRKFMDAPQAEVEDKVRKEKQANPQYNPYYLTIHKGHTFYITFCVNTSVHKEPFYATPKGFYFRSRTYGDIEHVLAVFKKQPVDPAKRQAAGRSDKDLGYTFPGQSLPQMRTGVTAQPAAGGAAAAHGAGGGAYPQPPAYPPYGQPYGAGGGYAPPQQAYGTGGGGSGWGAPVGGGGGAFPPPPPPGGPAFGAPPGGAAGYGQYGAPSRGYGWHGRAVAVGRFCAAAAGSGSGHAAVLSTPAGL</sequence>
<feature type="region of interest" description="Disordered" evidence="5">
    <location>
        <begin position="151"/>
        <end position="214"/>
    </location>
</feature>
<dbReference type="GO" id="GO:0008023">
    <property type="term" value="C:transcription elongation factor complex"/>
    <property type="evidence" value="ECO:0007669"/>
    <property type="project" value="TreeGrafter"/>
</dbReference>
<dbReference type="InterPro" id="IPR041692">
    <property type="entry name" value="HHH_9"/>
</dbReference>
<evidence type="ECO:0000256" key="5">
    <source>
        <dbReference type="SAM" id="MobiDB-lite"/>
    </source>
</evidence>
<dbReference type="Pfam" id="PF14632">
    <property type="entry name" value="SPT6_acidic"/>
    <property type="match status" value="1"/>
</dbReference>
<feature type="domain" description="Transcription elongation factor Spt6 helix-hairpin-helix motif" evidence="8">
    <location>
        <begin position="1066"/>
        <end position="1169"/>
    </location>
</feature>
<gene>
    <name evidence="10" type="ORF">HYH03_012781</name>
</gene>
<accession>A0A836BV96</accession>
<dbReference type="CDD" id="cd09928">
    <property type="entry name" value="SH2_Cterm_SPT6_like"/>
    <property type="match status" value="1"/>
</dbReference>
<organism evidence="10 11">
    <name type="scientific">Edaphochlamys debaryana</name>
    <dbReference type="NCBI Taxonomy" id="47281"/>
    <lineage>
        <taxon>Eukaryota</taxon>
        <taxon>Viridiplantae</taxon>
        <taxon>Chlorophyta</taxon>
        <taxon>core chlorophytes</taxon>
        <taxon>Chlorophyceae</taxon>
        <taxon>CS clade</taxon>
        <taxon>Chlamydomonadales</taxon>
        <taxon>Chlamydomonadales incertae sedis</taxon>
        <taxon>Edaphochlamys</taxon>
    </lineage>
</organism>
<dbReference type="InterPro" id="IPR032706">
    <property type="entry name" value="Spt6_HHH"/>
</dbReference>
<dbReference type="InterPro" id="IPR017072">
    <property type="entry name" value="TF_Spt6"/>
</dbReference>
<keyword evidence="4" id="KW-0539">Nucleus</keyword>
<proteinExistence type="inferred from homology"/>
<feature type="region of interest" description="Disordered" evidence="5">
    <location>
        <begin position="1"/>
        <end position="106"/>
    </location>
</feature>
<dbReference type="InterPro" id="IPR012337">
    <property type="entry name" value="RNaseH-like_sf"/>
</dbReference>
<dbReference type="InterPro" id="IPR037027">
    <property type="entry name" value="YqgF/RNaseH-like_dom_sf"/>
</dbReference>
<dbReference type="InterPro" id="IPR028083">
    <property type="entry name" value="Spt6_acidic_N_dom"/>
</dbReference>
<dbReference type="EMBL" id="JAEHOE010000080">
    <property type="protein sequence ID" value="KAG2488784.1"/>
    <property type="molecule type" value="Genomic_DNA"/>
</dbReference>
<comment type="caution">
    <text evidence="10">The sequence shown here is derived from an EMBL/GenBank/DDBJ whole genome shotgun (WGS) entry which is preliminary data.</text>
</comment>
<feature type="compositionally biased region" description="Gly residues" evidence="5">
    <location>
        <begin position="248"/>
        <end position="258"/>
    </location>
</feature>
<dbReference type="InterPro" id="IPR042066">
    <property type="entry name" value="Spt6_death-like"/>
</dbReference>
<feature type="compositionally biased region" description="Acidic residues" evidence="5">
    <location>
        <begin position="151"/>
        <end position="163"/>
    </location>
</feature>
<feature type="domain" description="HHH" evidence="9">
    <location>
        <begin position="1185"/>
        <end position="1263"/>
    </location>
</feature>
<dbReference type="GO" id="GO:0140673">
    <property type="term" value="P:transcription elongation-coupled chromatin remodeling"/>
    <property type="evidence" value="ECO:0007669"/>
    <property type="project" value="InterPro"/>
</dbReference>
<protein>
    <recommendedName>
        <fullName evidence="12">Transcription elongation factor SPT6</fullName>
    </recommendedName>
</protein>
<feature type="compositionally biased region" description="Gly residues" evidence="5">
    <location>
        <begin position="1715"/>
        <end position="1733"/>
    </location>
</feature>
<evidence type="ECO:0000256" key="2">
    <source>
        <dbReference type="ARBA" id="ARBA00009253"/>
    </source>
</evidence>
<feature type="compositionally biased region" description="Acidic residues" evidence="5">
    <location>
        <begin position="1"/>
        <end position="14"/>
    </location>
</feature>
<feature type="domain" description="Spt6 acidic N-terminal" evidence="6">
    <location>
        <begin position="53"/>
        <end position="134"/>
    </location>
</feature>
<feature type="compositionally biased region" description="Acidic residues" evidence="5">
    <location>
        <begin position="41"/>
        <end position="85"/>
    </location>
</feature>
<dbReference type="GO" id="GO:0031491">
    <property type="term" value="F:nucleosome binding"/>
    <property type="evidence" value="ECO:0007669"/>
    <property type="project" value="TreeGrafter"/>
</dbReference>
<dbReference type="Gene3D" id="3.30.505.10">
    <property type="entry name" value="SH2 domain"/>
    <property type="match status" value="2"/>
</dbReference>
<name>A0A836BV96_9CHLO</name>
<dbReference type="GO" id="GO:0042393">
    <property type="term" value="F:histone binding"/>
    <property type="evidence" value="ECO:0007669"/>
    <property type="project" value="TreeGrafter"/>
</dbReference>
<evidence type="ECO:0000313" key="10">
    <source>
        <dbReference type="EMBL" id="KAG2488784.1"/>
    </source>
</evidence>
<dbReference type="SUPFAM" id="SSF158832">
    <property type="entry name" value="Tex N-terminal region-like"/>
    <property type="match status" value="1"/>
</dbReference>
<feature type="compositionally biased region" description="Acidic residues" evidence="5">
    <location>
        <begin position="259"/>
        <end position="274"/>
    </location>
</feature>
<evidence type="ECO:0008006" key="12">
    <source>
        <dbReference type="Google" id="ProtNLM"/>
    </source>
</evidence>
<dbReference type="InterPro" id="IPR023319">
    <property type="entry name" value="Tex-like_HTH_dom_sf"/>
</dbReference>
<comment type="similarity">
    <text evidence="2">Belongs to the SPT6 family.</text>
</comment>
<dbReference type="InterPro" id="IPR010994">
    <property type="entry name" value="RuvA_2-like"/>
</dbReference>
<feature type="compositionally biased region" description="Basic and acidic residues" evidence="5">
    <location>
        <begin position="1406"/>
        <end position="1428"/>
    </location>
</feature>
<dbReference type="SUPFAM" id="SSF47781">
    <property type="entry name" value="RuvA domain 2-like"/>
    <property type="match status" value="1"/>
</dbReference>
<evidence type="ECO:0000259" key="7">
    <source>
        <dbReference type="Pfam" id="PF14633"/>
    </source>
</evidence>
<dbReference type="Pfam" id="PF17674">
    <property type="entry name" value="HHH_9"/>
    <property type="match status" value="1"/>
</dbReference>
<feature type="region of interest" description="Disordered" evidence="5">
    <location>
        <begin position="243"/>
        <end position="319"/>
    </location>
</feature>
<evidence type="ECO:0000259" key="8">
    <source>
        <dbReference type="Pfam" id="PF14635"/>
    </source>
</evidence>
<evidence type="ECO:0000259" key="6">
    <source>
        <dbReference type="Pfam" id="PF14632"/>
    </source>
</evidence>
<keyword evidence="3" id="KW-0804">Transcription</keyword>
<feature type="region of interest" description="Disordered" evidence="5">
    <location>
        <begin position="1712"/>
        <end position="1748"/>
    </location>
</feature>
<evidence type="ECO:0000259" key="9">
    <source>
        <dbReference type="Pfam" id="PF17674"/>
    </source>
</evidence>
<dbReference type="PANTHER" id="PTHR10145">
    <property type="entry name" value="TRANSCRIPTION ELONGATION FACTOR SPT6"/>
    <property type="match status" value="1"/>
</dbReference>
<dbReference type="Gene3D" id="1.10.150.850">
    <property type="entry name" value="Spt6, helix-hairpin-helix domain"/>
    <property type="match status" value="1"/>
</dbReference>
<dbReference type="GO" id="GO:0034728">
    <property type="term" value="P:nucleosome organization"/>
    <property type="evidence" value="ECO:0007669"/>
    <property type="project" value="TreeGrafter"/>
</dbReference>
<dbReference type="PANTHER" id="PTHR10145:SF6">
    <property type="entry name" value="TRANSCRIPTION ELONGATION FACTOR SPT6"/>
    <property type="match status" value="1"/>
</dbReference>
<dbReference type="Gene3D" id="3.30.420.140">
    <property type="entry name" value="YqgF/RNase H-like domain"/>
    <property type="match status" value="1"/>
</dbReference>
<comment type="subcellular location">
    <subcellularLocation>
        <location evidence="1">Nucleus</location>
    </subcellularLocation>
</comment>
<dbReference type="Pfam" id="PF14633">
    <property type="entry name" value="SH2_2"/>
    <property type="match status" value="1"/>
</dbReference>
<dbReference type="InterPro" id="IPR036860">
    <property type="entry name" value="SH2_dom_sf"/>
</dbReference>
<feature type="compositionally biased region" description="Basic and acidic residues" evidence="5">
    <location>
        <begin position="298"/>
        <end position="319"/>
    </location>
</feature>
<keyword evidence="11" id="KW-1185">Reference proteome</keyword>
<dbReference type="Pfam" id="PF14635">
    <property type="entry name" value="HHH_7"/>
    <property type="match status" value="1"/>
</dbReference>
<dbReference type="InterPro" id="IPR035420">
    <property type="entry name" value="Spt6_SH2"/>
</dbReference>
<dbReference type="InterPro" id="IPR035018">
    <property type="entry name" value="Spt6_SH2_C"/>
</dbReference>
<evidence type="ECO:0000313" key="11">
    <source>
        <dbReference type="Proteomes" id="UP000612055"/>
    </source>
</evidence>
<reference evidence="10" key="1">
    <citation type="journal article" date="2020" name="bioRxiv">
        <title>Comparative genomics of Chlamydomonas.</title>
        <authorList>
            <person name="Craig R.J."/>
            <person name="Hasan A.R."/>
            <person name="Ness R.W."/>
            <person name="Keightley P.D."/>
        </authorList>
    </citation>
    <scope>NUCLEOTIDE SEQUENCE</scope>
    <source>
        <strain evidence="10">CCAP 11/70</strain>
    </source>
</reference>
<dbReference type="Gene3D" id="1.10.10.650">
    <property type="entry name" value="RuvA domain 2-like"/>
    <property type="match status" value="1"/>
</dbReference>
<evidence type="ECO:0000256" key="1">
    <source>
        <dbReference type="ARBA" id="ARBA00004123"/>
    </source>
</evidence>
<dbReference type="SUPFAM" id="SSF53098">
    <property type="entry name" value="Ribonuclease H-like"/>
    <property type="match status" value="1"/>
</dbReference>
<feature type="compositionally biased region" description="Basic and acidic residues" evidence="5">
    <location>
        <begin position="379"/>
        <end position="392"/>
    </location>
</feature>
<dbReference type="Gene3D" id="1.10.3500.10">
    <property type="entry name" value="Tex N-terminal region-like"/>
    <property type="match status" value="1"/>
</dbReference>
<evidence type="ECO:0000256" key="3">
    <source>
        <dbReference type="ARBA" id="ARBA00023163"/>
    </source>
</evidence>
<feature type="region of interest" description="Disordered" evidence="5">
    <location>
        <begin position="1406"/>
        <end position="1429"/>
    </location>
</feature>
<feature type="compositionally biased region" description="Basic residues" evidence="5">
    <location>
        <begin position="89"/>
        <end position="98"/>
    </location>
</feature>